<protein>
    <submittedName>
        <fullName evidence="3">VMAC protein</fullName>
    </submittedName>
</protein>
<feature type="region of interest" description="Disordered" evidence="2">
    <location>
        <begin position="128"/>
        <end position="175"/>
    </location>
</feature>
<feature type="compositionally biased region" description="Polar residues" evidence="2">
    <location>
        <begin position="132"/>
        <end position="164"/>
    </location>
</feature>
<evidence type="ECO:0000313" key="4">
    <source>
        <dbReference type="Proteomes" id="UP000838412"/>
    </source>
</evidence>
<name>A0A8K0E679_BRALA</name>
<evidence type="ECO:0000256" key="1">
    <source>
        <dbReference type="SAM" id="Coils"/>
    </source>
</evidence>
<reference evidence="3" key="1">
    <citation type="submission" date="2022-01" db="EMBL/GenBank/DDBJ databases">
        <authorList>
            <person name="Braso-Vives M."/>
        </authorList>
    </citation>
    <scope>NUCLEOTIDE SEQUENCE</scope>
</reference>
<keyword evidence="1" id="KW-0175">Coiled coil</keyword>
<proteinExistence type="predicted"/>
<organism evidence="3 4">
    <name type="scientific">Branchiostoma lanceolatum</name>
    <name type="common">Common lancelet</name>
    <name type="synonym">Amphioxus lanceolatum</name>
    <dbReference type="NCBI Taxonomy" id="7740"/>
    <lineage>
        <taxon>Eukaryota</taxon>
        <taxon>Metazoa</taxon>
        <taxon>Chordata</taxon>
        <taxon>Cephalochordata</taxon>
        <taxon>Leptocardii</taxon>
        <taxon>Amphioxiformes</taxon>
        <taxon>Branchiostomatidae</taxon>
        <taxon>Branchiostoma</taxon>
    </lineage>
</organism>
<feature type="coiled-coil region" evidence="1">
    <location>
        <begin position="13"/>
        <end position="83"/>
    </location>
</feature>
<dbReference type="OrthoDB" id="6413631at2759"/>
<evidence type="ECO:0000256" key="2">
    <source>
        <dbReference type="SAM" id="MobiDB-lite"/>
    </source>
</evidence>
<dbReference type="AlphaFoldDB" id="A0A8K0E679"/>
<gene>
    <name evidence="3" type="primary">VMAC</name>
    <name evidence="3" type="ORF">BLAG_LOCUS6291</name>
</gene>
<keyword evidence="4" id="KW-1185">Reference proteome</keyword>
<accession>A0A8K0E679</accession>
<dbReference type="Proteomes" id="UP000838412">
    <property type="component" value="Chromosome 13"/>
</dbReference>
<sequence length="175" mass="19921">MTAEMFSPTRTSIKEANEHLQQLYGRVAELEKTVQEQAESLIKKDEQMQTRLKEVSQEKDSEIAELRRSLEASEAHVQKLVASLKERDASMQHLQHKCQLLEDISQYKPMLEGLLARVVEADQMGESDYNRRVSNGGTPNSHHTQVYQNSMEMDNSPSSSNRHFSISEEEDGGLT</sequence>
<evidence type="ECO:0000313" key="3">
    <source>
        <dbReference type="EMBL" id="CAH1243227.1"/>
    </source>
</evidence>
<dbReference type="EMBL" id="OV696698">
    <property type="protein sequence ID" value="CAH1243227.1"/>
    <property type="molecule type" value="Genomic_DNA"/>
</dbReference>